<gene>
    <name evidence="2" type="ORF">PACLA_8A086332</name>
</gene>
<evidence type="ECO:0000313" key="2">
    <source>
        <dbReference type="EMBL" id="CAB4008960.1"/>
    </source>
</evidence>
<name>A0A7D9IGJ1_PARCT</name>
<feature type="compositionally biased region" description="Low complexity" evidence="1">
    <location>
        <begin position="192"/>
        <end position="206"/>
    </location>
</feature>
<dbReference type="AlphaFoldDB" id="A0A7D9IGJ1"/>
<keyword evidence="3" id="KW-1185">Reference proteome</keyword>
<sequence>MDVPDAEFYRFLDLLGVVVKDDTDIGLLANDYFNFQQFAHRYPENLFELNFIKWQLSKNTTPASSPASNKKILQAKPVTTIPLKIQKLKKSLNQQSNSEFLNLSFQPVEQTKTTEKIVVDTVLQEKCSDEAIVYNETDTIEAISGLVTYLEQPNIFDQAMVTPPTTPSTPSTHLTRGKNIAVAKQIFEDEQTQQQPPSPLQSRQLTTAPHTTPSLPKRKRKQELEEHPSGRPTKDEVLVRIDSEEDDMCILQLSRRELILPNSKGACKKSKTILTKLKHDITVATQKQFQTYELFAETRRKALDIIRENRDLLEKINSAEFVLTSLLKKQSEN</sequence>
<comment type="caution">
    <text evidence="2">The sequence shown here is derived from an EMBL/GenBank/DDBJ whole genome shotgun (WGS) entry which is preliminary data.</text>
</comment>
<dbReference type="EMBL" id="CACRXK020006283">
    <property type="protein sequence ID" value="CAB4008960.1"/>
    <property type="molecule type" value="Genomic_DNA"/>
</dbReference>
<feature type="region of interest" description="Disordered" evidence="1">
    <location>
        <begin position="190"/>
        <end position="236"/>
    </location>
</feature>
<feature type="compositionally biased region" description="Basic and acidic residues" evidence="1">
    <location>
        <begin position="222"/>
        <end position="236"/>
    </location>
</feature>
<reference evidence="2" key="1">
    <citation type="submission" date="2020-04" db="EMBL/GenBank/DDBJ databases">
        <authorList>
            <person name="Alioto T."/>
            <person name="Alioto T."/>
            <person name="Gomez Garrido J."/>
        </authorList>
    </citation>
    <scope>NUCLEOTIDE SEQUENCE</scope>
    <source>
        <strain evidence="2">A484AB</strain>
    </source>
</reference>
<protein>
    <submittedName>
        <fullName evidence="2">Uncharacterized protein</fullName>
    </submittedName>
</protein>
<organism evidence="2 3">
    <name type="scientific">Paramuricea clavata</name>
    <name type="common">Red gorgonian</name>
    <name type="synonym">Violescent sea-whip</name>
    <dbReference type="NCBI Taxonomy" id="317549"/>
    <lineage>
        <taxon>Eukaryota</taxon>
        <taxon>Metazoa</taxon>
        <taxon>Cnidaria</taxon>
        <taxon>Anthozoa</taxon>
        <taxon>Octocorallia</taxon>
        <taxon>Malacalcyonacea</taxon>
        <taxon>Plexauridae</taxon>
        <taxon>Paramuricea</taxon>
    </lineage>
</organism>
<evidence type="ECO:0000256" key="1">
    <source>
        <dbReference type="SAM" id="MobiDB-lite"/>
    </source>
</evidence>
<accession>A0A7D9IGJ1</accession>
<evidence type="ECO:0000313" key="3">
    <source>
        <dbReference type="Proteomes" id="UP001152795"/>
    </source>
</evidence>
<proteinExistence type="predicted"/>
<dbReference type="Proteomes" id="UP001152795">
    <property type="component" value="Unassembled WGS sequence"/>
</dbReference>